<dbReference type="KEGG" id="qlo:115984994"/>
<evidence type="ECO:0000313" key="2">
    <source>
        <dbReference type="Proteomes" id="UP000594261"/>
    </source>
</evidence>
<dbReference type="OrthoDB" id="1244392at2759"/>
<dbReference type="InterPro" id="IPR050796">
    <property type="entry name" value="SCF_F-box_component"/>
</dbReference>
<name>A0A7N2LFP9_QUELO</name>
<evidence type="ECO:0000313" key="1">
    <source>
        <dbReference type="EnsemblPlants" id="QL04p029096:mrna:CDS:2"/>
    </source>
</evidence>
<dbReference type="Proteomes" id="UP000594261">
    <property type="component" value="Chromosome 4"/>
</dbReference>
<keyword evidence="2" id="KW-1185">Reference proteome</keyword>
<dbReference type="RefSeq" id="XP_030963830.1">
    <property type="nucleotide sequence ID" value="XM_031107970.1"/>
</dbReference>
<dbReference type="Gramene" id="QL04p029096:mrna">
    <property type="protein sequence ID" value="QL04p029096:mrna:CDS:2"/>
    <property type="gene ID" value="QL04p029096"/>
</dbReference>
<dbReference type="InterPro" id="IPR017451">
    <property type="entry name" value="F-box-assoc_interact_dom"/>
</dbReference>
<reference evidence="1 2" key="1">
    <citation type="journal article" date="2016" name="G3 (Bethesda)">
        <title>First Draft Assembly and Annotation of the Genome of a California Endemic Oak Quercus lobata Nee (Fagaceae).</title>
        <authorList>
            <person name="Sork V.L."/>
            <person name="Fitz-Gibbon S.T."/>
            <person name="Puiu D."/>
            <person name="Crepeau M."/>
            <person name="Gugger P.F."/>
            <person name="Sherman R."/>
            <person name="Stevens K."/>
            <person name="Langley C.H."/>
            <person name="Pellegrini M."/>
            <person name="Salzberg S.L."/>
        </authorList>
    </citation>
    <scope>NUCLEOTIDE SEQUENCE [LARGE SCALE GENOMIC DNA]</scope>
    <source>
        <strain evidence="1 2">cv. SW786</strain>
    </source>
</reference>
<dbReference type="InParanoid" id="A0A7N2LFP9"/>
<sequence length="191" mass="21680">MLNQIPLDLSPLSDPKFYQYDLDIVVSCHGFICLYYRSQHGDIYLRNPTTPSLSSSGLKPLPPVTPREKFDVEPYSVGVVFDPISIDFKVLRLLNVMYNENLKAEVYTKVLVRGDCLKIVEGLPHSFCPDFWNTVYMGGFFFWWTIDAGVESIVAFDFSKEVFILMTLLDLSAYPCFSQLTVLNKSFCGAG</sequence>
<dbReference type="GeneID" id="115984994"/>
<dbReference type="EnsemblPlants" id="QL04p029096:mrna">
    <property type="protein sequence ID" value="QL04p029096:mrna:CDS:2"/>
    <property type="gene ID" value="QL04p029096"/>
</dbReference>
<dbReference type="EMBL" id="LRBV02000004">
    <property type="status" value="NOT_ANNOTATED_CDS"/>
    <property type="molecule type" value="Genomic_DNA"/>
</dbReference>
<accession>A0A7N2LFP9</accession>
<dbReference type="NCBIfam" id="TIGR01640">
    <property type="entry name" value="F_box_assoc_1"/>
    <property type="match status" value="1"/>
</dbReference>
<dbReference type="PANTHER" id="PTHR31672:SF13">
    <property type="entry name" value="F-BOX PROTEIN CPR30-LIKE"/>
    <property type="match status" value="1"/>
</dbReference>
<proteinExistence type="predicted"/>
<reference evidence="1" key="2">
    <citation type="submission" date="2021-01" db="UniProtKB">
        <authorList>
            <consortium name="EnsemblPlants"/>
        </authorList>
    </citation>
    <scope>IDENTIFICATION</scope>
</reference>
<organism evidence="1 2">
    <name type="scientific">Quercus lobata</name>
    <name type="common">Valley oak</name>
    <dbReference type="NCBI Taxonomy" id="97700"/>
    <lineage>
        <taxon>Eukaryota</taxon>
        <taxon>Viridiplantae</taxon>
        <taxon>Streptophyta</taxon>
        <taxon>Embryophyta</taxon>
        <taxon>Tracheophyta</taxon>
        <taxon>Spermatophyta</taxon>
        <taxon>Magnoliopsida</taxon>
        <taxon>eudicotyledons</taxon>
        <taxon>Gunneridae</taxon>
        <taxon>Pentapetalae</taxon>
        <taxon>rosids</taxon>
        <taxon>fabids</taxon>
        <taxon>Fagales</taxon>
        <taxon>Fagaceae</taxon>
        <taxon>Quercus</taxon>
    </lineage>
</organism>
<dbReference type="PANTHER" id="PTHR31672">
    <property type="entry name" value="BNACNNG10540D PROTEIN"/>
    <property type="match status" value="1"/>
</dbReference>
<protein>
    <recommendedName>
        <fullName evidence="3">F-box protein</fullName>
    </recommendedName>
</protein>
<gene>
    <name evidence="1" type="primary">LOC115984994</name>
</gene>
<evidence type="ECO:0008006" key="3">
    <source>
        <dbReference type="Google" id="ProtNLM"/>
    </source>
</evidence>
<dbReference type="AlphaFoldDB" id="A0A7N2LFP9"/>